<name>A0A7M1AWF4_9BACT</name>
<keyword evidence="3 5" id="KW-0500">Molybdenum</keyword>
<keyword evidence="4" id="KW-0677">Repeat</keyword>
<dbReference type="InterPro" id="IPR005116">
    <property type="entry name" value="Transp-assoc_OB_typ1"/>
</dbReference>
<dbReference type="Pfam" id="PF03459">
    <property type="entry name" value="TOBE"/>
    <property type="match status" value="2"/>
</dbReference>
<reference evidence="7 8" key="1">
    <citation type="submission" date="2019-06" db="EMBL/GenBank/DDBJ databases">
        <title>Sulfurimonas gotlandica sp. nov., a chemoautotrophic and psychrotolerant epsilonproteobacterium isolated from a pelagic redoxcline, and an emended description of the genus Sulfurimonas.</title>
        <authorList>
            <person name="Wang S."/>
            <person name="Jiang L."/>
            <person name="Shao Z."/>
        </authorList>
    </citation>
    <scope>NUCLEOTIDE SEQUENCE [LARGE SCALE GENOMIC DNA]</scope>
    <source>
        <strain evidence="7 8">B2</strain>
    </source>
</reference>
<dbReference type="SUPFAM" id="SSF50331">
    <property type="entry name" value="MOP-like"/>
    <property type="match status" value="2"/>
</dbReference>
<evidence type="ECO:0000256" key="4">
    <source>
        <dbReference type="ARBA" id="ARBA00022737"/>
    </source>
</evidence>
<feature type="domain" description="Mop" evidence="6">
    <location>
        <begin position="123"/>
        <end position="189"/>
    </location>
</feature>
<dbReference type="Pfam" id="PF00126">
    <property type="entry name" value="HTH_1"/>
    <property type="match status" value="1"/>
</dbReference>
<dbReference type="InterPro" id="IPR016462">
    <property type="entry name" value="ModE"/>
</dbReference>
<dbReference type="GO" id="GO:0015689">
    <property type="term" value="P:molybdate ion transport"/>
    <property type="evidence" value="ECO:0007669"/>
    <property type="project" value="UniProtKB-UniRule"/>
</dbReference>
<evidence type="ECO:0000313" key="8">
    <source>
        <dbReference type="Proteomes" id="UP000593910"/>
    </source>
</evidence>
<dbReference type="InterPro" id="IPR004606">
    <property type="entry name" value="Mop_domain"/>
</dbReference>
<dbReference type="NCBIfam" id="TIGR00638">
    <property type="entry name" value="Mop"/>
    <property type="match status" value="1"/>
</dbReference>
<dbReference type="InterPro" id="IPR008995">
    <property type="entry name" value="Mo/tungstate-bd_C_term_dom"/>
</dbReference>
<dbReference type="PIRSF" id="PIRSF005763">
    <property type="entry name" value="Txn_reg_ModE"/>
    <property type="match status" value="1"/>
</dbReference>
<dbReference type="InterPro" id="IPR051815">
    <property type="entry name" value="Molybdate_resp_trans_reg"/>
</dbReference>
<dbReference type="Proteomes" id="UP000593910">
    <property type="component" value="Chromosome"/>
</dbReference>
<evidence type="ECO:0000256" key="1">
    <source>
        <dbReference type="ARBA" id="ARBA00008110"/>
    </source>
</evidence>
<dbReference type="PANTHER" id="PTHR30432">
    <property type="entry name" value="TRANSCRIPTIONAL REGULATOR MODE"/>
    <property type="match status" value="1"/>
</dbReference>
<gene>
    <name evidence="7" type="ORF">FJR03_08385</name>
</gene>
<dbReference type="RefSeq" id="WP_193113073.1">
    <property type="nucleotide sequence ID" value="NZ_CP041165.1"/>
</dbReference>
<dbReference type="InterPro" id="IPR036390">
    <property type="entry name" value="WH_DNA-bd_sf"/>
</dbReference>
<dbReference type="GO" id="GO:0030151">
    <property type="term" value="F:molybdenum ion binding"/>
    <property type="evidence" value="ECO:0007669"/>
    <property type="project" value="UniProtKB-UniRule"/>
</dbReference>
<dbReference type="InterPro" id="IPR036388">
    <property type="entry name" value="WH-like_DNA-bd_sf"/>
</dbReference>
<evidence type="ECO:0000313" key="7">
    <source>
        <dbReference type="EMBL" id="QOP41754.1"/>
    </source>
</evidence>
<evidence type="ECO:0000256" key="5">
    <source>
        <dbReference type="PIRNR" id="PIRNR005763"/>
    </source>
</evidence>
<keyword evidence="8" id="KW-1185">Reference proteome</keyword>
<dbReference type="NCBIfam" id="TIGR00637">
    <property type="entry name" value="ModE_repress"/>
    <property type="match status" value="1"/>
</dbReference>
<evidence type="ECO:0000256" key="2">
    <source>
        <dbReference type="ARBA" id="ARBA00022448"/>
    </source>
</evidence>
<proteinExistence type="inferred from homology"/>
<dbReference type="EMBL" id="CP041165">
    <property type="protein sequence ID" value="QOP41754.1"/>
    <property type="molecule type" value="Genomic_DNA"/>
</dbReference>
<dbReference type="InterPro" id="IPR000847">
    <property type="entry name" value="LysR_HTH_N"/>
</dbReference>
<dbReference type="InterPro" id="IPR003725">
    <property type="entry name" value="ModE-bd_N"/>
</dbReference>
<sequence>MKIDGRFWLTKDDKSFLGSGRIELLEKIAQTGSINAAAKEMKMSYKAAWERINSMNELADHPIINRTIGGKGGGGTKLTDYAYELINTYKKLNELHRQFINRFSEAGDNPEHLAQILNRHFLTTSARNQLLSTITQITINKINAIISMEISGGGVLHSSITAKSADNMHLSVGAEVYAIIKSSDIEITANKPKAQANVNIIEGKVESLISNDTHSEVSLQINEKYSLISLLPNAEAEKLQLNANAYALIDYSNIIIGS</sequence>
<evidence type="ECO:0000259" key="6">
    <source>
        <dbReference type="PROSITE" id="PS51866"/>
    </source>
</evidence>
<protein>
    <submittedName>
        <fullName evidence="7">LysR family transcriptional regulator</fullName>
    </submittedName>
</protein>
<dbReference type="PROSITE" id="PS51866">
    <property type="entry name" value="MOP"/>
    <property type="match status" value="1"/>
</dbReference>
<dbReference type="Gene3D" id="2.40.50.100">
    <property type="match status" value="2"/>
</dbReference>
<comment type="similarity">
    <text evidence="1 5">Belongs to the ModE family.</text>
</comment>
<dbReference type="GO" id="GO:0003700">
    <property type="term" value="F:DNA-binding transcription factor activity"/>
    <property type="evidence" value="ECO:0007669"/>
    <property type="project" value="InterPro"/>
</dbReference>
<keyword evidence="2 5" id="KW-0813">Transport</keyword>
<dbReference type="PANTHER" id="PTHR30432:SF1">
    <property type="entry name" value="DNA-BINDING TRANSCRIPTIONAL DUAL REGULATOR MODE"/>
    <property type="match status" value="1"/>
</dbReference>
<organism evidence="7 8">
    <name type="scientific">Sulfurimonas marina</name>
    <dbReference type="NCBI Taxonomy" id="2590551"/>
    <lineage>
        <taxon>Bacteria</taxon>
        <taxon>Pseudomonadati</taxon>
        <taxon>Campylobacterota</taxon>
        <taxon>Epsilonproteobacteria</taxon>
        <taxon>Campylobacterales</taxon>
        <taxon>Sulfurimonadaceae</taxon>
        <taxon>Sulfurimonas</taxon>
    </lineage>
</organism>
<dbReference type="KEGG" id="smax:FJR03_08385"/>
<dbReference type="AlphaFoldDB" id="A0A7M1AWF4"/>
<dbReference type="Gene3D" id="1.10.10.10">
    <property type="entry name" value="Winged helix-like DNA-binding domain superfamily/Winged helix DNA-binding domain"/>
    <property type="match status" value="1"/>
</dbReference>
<evidence type="ECO:0000256" key="3">
    <source>
        <dbReference type="ARBA" id="ARBA00022505"/>
    </source>
</evidence>
<accession>A0A7M1AWF4</accession>
<dbReference type="SUPFAM" id="SSF46785">
    <property type="entry name" value="Winged helix' DNA-binding domain"/>
    <property type="match status" value="1"/>
</dbReference>